<evidence type="ECO:0000313" key="8">
    <source>
        <dbReference type="EMBL" id="KAF0719109.1"/>
    </source>
</evidence>
<dbReference type="InterPro" id="IPR021109">
    <property type="entry name" value="Peptidase_aspartic_dom_sf"/>
</dbReference>
<dbReference type="InterPro" id="IPR001969">
    <property type="entry name" value="Aspartic_peptidase_AS"/>
</dbReference>
<evidence type="ECO:0000256" key="3">
    <source>
        <dbReference type="ARBA" id="ARBA00022722"/>
    </source>
</evidence>
<dbReference type="GO" id="GO:0006508">
    <property type="term" value="P:proteolysis"/>
    <property type="evidence" value="ECO:0007669"/>
    <property type="project" value="InterPro"/>
</dbReference>
<dbReference type="PROSITE" id="PS50994">
    <property type="entry name" value="INTEGRASE"/>
    <property type="match status" value="1"/>
</dbReference>
<dbReference type="Gene3D" id="3.30.420.10">
    <property type="entry name" value="Ribonuclease H-like superfamily/Ribonuclease H"/>
    <property type="match status" value="1"/>
</dbReference>
<dbReference type="InterPro" id="IPR036397">
    <property type="entry name" value="RNaseH_sf"/>
</dbReference>
<organism evidence="8 9">
    <name type="scientific">Aphis craccivora</name>
    <name type="common">Cowpea aphid</name>
    <dbReference type="NCBI Taxonomy" id="307492"/>
    <lineage>
        <taxon>Eukaryota</taxon>
        <taxon>Metazoa</taxon>
        <taxon>Ecdysozoa</taxon>
        <taxon>Arthropoda</taxon>
        <taxon>Hexapoda</taxon>
        <taxon>Insecta</taxon>
        <taxon>Pterygota</taxon>
        <taxon>Neoptera</taxon>
        <taxon>Paraneoptera</taxon>
        <taxon>Hemiptera</taxon>
        <taxon>Sternorrhyncha</taxon>
        <taxon>Aphidomorpha</taxon>
        <taxon>Aphidoidea</taxon>
        <taxon>Aphididae</taxon>
        <taxon>Aphidini</taxon>
        <taxon>Aphis</taxon>
        <taxon>Aphis</taxon>
    </lineage>
</organism>
<dbReference type="InterPro" id="IPR001584">
    <property type="entry name" value="Integrase_cat-core"/>
</dbReference>
<feature type="non-terminal residue" evidence="8">
    <location>
        <position position="1"/>
    </location>
</feature>
<dbReference type="CDD" id="cd01644">
    <property type="entry name" value="RT_pepA17"/>
    <property type="match status" value="1"/>
</dbReference>
<feature type="non-terminal residue" evidence="8">
    <location>
        <position position="1391"/>
    </location>
</feature>
<keyword evidence="3" id="KW-0540">Nuclease</keyword>
<sequence>LAIGDRIKKTTELGLCKICLRRHEKKKCLARHCFKCGKPHNTLLHIVTEYQKASAPVSEKGKVATEVQLSSPVTTSVNAHVSTTTEHVLLSTALVSAANINGSMIPCRVLLDSGSQTNFITAELAQTLKLKKIKIEHLINGIGETSQRVTSAVWGAIKSRMNNYTLNLRMVIVPKITGHLPNKKVNAKYNIPDGIKLADPLFYSPQKIDILIGAEHFFDILCEGKIRPNPNGPLYQKTTFGWVASGPVTINQREDAMITSTTFYTTESGPTLVNLLQKFWIIEEPGNNVTHTQEERACVDHFNNTVTRCKFDGRFIVQLPFRENAKRLGKSYEIAKRRLLAMERKFENNSELKIEYSSFMKEYEELGHMELVKDEEDEIEGETCYLPHHAVRKECSTSTKLRVVFDASCKTQSGVSLNDTLLKGPVIQDDIIFILARFRTYKYVLSADVEKMYRQIWVSEPHRNMQRILWRTSPDAPIQTYRLKTVTYGTVPASYLATACFKHLAETHQEQHREGAEAIVRDFYMDDFLGGAETNEKTTELLVQLTTLLNTAGMKLRKWSSNDINLIKSIVPEEDIELSNDFESDSTVKKILGLFWDASSDELKYKIPPIPSCAQYTITKRKMLSDIASIFDPLGLVGPVVIRAKILLQSLWREKINWDEAVPDCMQEEWRKYCESMPSLNNLVIPRKIAGDLINDIVEIHGFSDASEVAYGCCLYLRCINSDGACSTSLICAKSKVAPIKSLSIPRLELCAALLLVRVATTLLPKLQINIQRRYFWTDSTIVLSWIASPSAKWKTFAANRVSEIQDKTLQSEWRHVRTNDNSADVISRGCCPSKLVANDIWWFGPSWLCHNEREWPEPPKNTSSNESIADDSTIELKKDKTFAMVAAVSSETILHRFSSFSKCIRVIAWCLRFKNNTLFKNLKFSGSLSLRELDNATTTLIKTIQASYFASELRELKKGNCVLPKSKLLRLRPFLDENDLIRVGGRLKNASTIDIQHRHPIVLPADCTFTKILCREQHERLMHGGPQAVLAAIRLKYWPINARNLIRSLIHKCVVCFRSKPITVEPIMGNLPSDRVAPGRPFIKCGVDFAGPFFIKSSLLRRAPVVKSYACVFVCFSTKAVHIELVSDLTTQSFLNALNRFFDRRGRSSAIYSDNATNFVGANNKLKELRQLFQSKQHLNNTEKALADIGVTWHFIPPRSPHFGGLWEAAVKSMKSLLGKLLGNVNLTFEELSTLLTRAEACLNSRPLTQLSSDPSDPTCITPAHFLVGDSLVAIPEPNLLDVPINHLTRWRRVTQYSQLLWRRWSAEYLGQLQERAKWSNRKGPEIKLGSVVLIKEDNIPALQWRLGIVVSTHQGDDGVTRVAQIKTADGHYKRAVRRLCPLPFEGNTN</sequence>
<dbReference type="GO" id="GO:0003964">
    <property type="term" value="F:RNA-directed DNA polymerase activity"/>
    <property type="evidence" value="ECO:0007669"/>
    <property type="project" value="UniProtKB-KW"/>
</dbReference>
<dbReference type="SUPFAM" id="SSF56672">
    <property type="entry name" value="DNA/RNA polymerases"/>
    <property type="match status" value="1"/>
</dbReference>
<name>A0A6G0W334_APHCR</name>
<proteinExistence type="predicted"/>
<keyword evidence="6" id="KW-0695">RNA-directed DNA polymerase</keyword>
<dbReference type="GO" id="GO:0004519">
    <property type="term" value="F:endonuclease activity"/>
    <property type="evidence" value="ECO:0007669"/>
    <property type="project" value="UniProtKB-KW"/>
</dbReference>
<protein>
    <submittedName>
        <fullName evidence="8">Integrase catalytic domain-containing protein</fullName>
    </submittedName>
</protein>
<dbReference type="InterPro" id="IPR012337">
    <property type="entry name" value="RNaseH-like_sf"/>
</dbReference>
<dbReference type="Pfam" id="PF05380">
    <property type="entry name" value="Peptidase_A17"/>
    <property type="match status" value="1"/>
</dbReference>
<keyword evidence="1" id="KW-0808">Transferase</keyword>
<dbReference type="EMBL" id="VUJU01009597">
    <property type="protein sequence ID" value="KAF0719109.1"/>
    <property type="molecule type" value="Genomic_DNA"/>
</dbReference>
<evidence type="ECO:0000256" key="1">
    <source>
        <dbReference type="ARBA" id="ARBA00022679"/>
    </source>
</evidence>
<evidence type="ECO:0000256" key="6">
    <source>
        <dbReference type="ARBA" id="ARBA00022918"/>
    </source>
</evidence>
<dbReference type="Pfam" id="PF17921">
    <property type="entry name" value="Integrase_H2C2"/>
    <property type="match status" value="1"/>
</dbReference>
<keyword evidence="5" id="KW-0378">Hydrolase</keyword>
<dbReference type="SUPFAM" id="SSF53098">
    <property type="entry name" value="Ribonuclease H-like"/>
    <property type="match status" value="1"/>
</dbReference>
<dbReference type="GO" id="GO:0004190">
    <property type="term" value="F:aspartic-type endopeptidase activity"/>
    <property type="evidence" value="ECO:0007669"/>
    <property type="project" value="InterPro"/>
</dbReference>
<dbReference type="GO" id="GO:0015074">
    <property type="term" value="P:DNA integration"/>
    <property type="evidence" value="ECO:0007669"/>
    <property type="project" value="InterPro"/>
</dbReference>
<evidence type="ECO:0000256" key="5">
    <source>
        <dbReference type="ARBA" id="ARBA00022801"/>
    </source>
</evidence>
<dbReference type="PANTHER" id="PTHR47331">
    <property type="entry name" value="PHD-TYPE DOMAIN-CONTAINING PROTEIN"/>
    <property type="match status" value="1"/>
</dbReference>
<keyword evidence="2" id="KW-0548">Nucleotidyltransferase</keyword>
<evidence type="ECO:0000256" key="2">
    <source>
        <dbReference type="ARBA" id="ARBA00022695"/>
    </source>
</evidence>
<keyword evidence="4" id="KW-0255">Endonuclease</keyword>
<dbReference type="CDD" id="cd00303">
    <property type="entry name" value="retropepsin_like"/>
    <property type="match status" value="1"/>
</dbReference>
<reference evidence="8 9" key="1">
    <citation type="submission" date="2019-08" db="EMBL/GenBank/DDBJ databases">
        <title>Whole genome of Aphis craccivora.</title>
        <authorList>
            <person name="Voronova N.V."/>
            <person name="Shulinski R.S."/>
            <person name="Bandarenka Y.V."/>
            <person name="Zhorov D.G."/>
            <person name="Warner D."/>
        </authorList>
    </citation>
    <scope>NUCLEOTIDE SEQUENCE [LARGE SCALE GENOMIC DNA]</scope>
    <source>
        <strain evidence="8">180601</strain>
        <tissue evidence="8">Whole Body</tissue>
    </source>
</reference>
<dbReference type="GO" id="GO:0042575">
    <property type="term" value="C:DNA polymerase complex"/>
    <property type="evidence" value="ECO:0007669"/>
    <property type="project" value="UniProtKB-ARBA"/>
</dbReference>
<evidence type="ECO:0000256" key="4">
    <source>
        <dbReference type="ARBA" id="ARBA00022759"/>
    </source>
</evidence>
<evidence type="ECO:0000313" key="9">
    <source>
        <dbReference type="Proteomes" id="UP000478052"/>
    </source>
</evidence>
<dbReference type="Pfam" id="PF18701">
    <property type="entry name" value="DUF5641"/>
    <property type="match status" value="1"/>
</dbReference>
<dbReference type="InterPro" id="IPR008042">
    <property type="entry name" value="Retrotrans_Pao"/>
</dbReference>
<dbReference type="OrthoDB" id="6629212at2759"/>
<gene>
    <name evidence="8" type="ORF">FWK35_00039088</name>
</gene>
<dbReference type="GO" id="GO:0003676">
    <property type="term" value="F:nucleic acid binding"/>
    <property type="evidence" value="ECO:0007669"/>
    <property type="project" value="InterPro"/>
</dbReference>
<dbReference type="Gene3D" id="2.40.70.10">
    <property type="entry name" value="Acid Proteases"/>
    <property type="match status" value="1"/>
</dbReference>
<accession>A0A6G0W334</accession>
<comment type="caution">
    <text evidence="8">The sequence shown here is derived from an EMBL/GenBank/DDBJ whole genome shotgun (WGS) entry which is preliminary data.</text>
</comment>
<dbReference type="InterPro" id="IPR040676">
    <property type="entry name" value="DUF5641"/>
</dbReference>
<feature type="domain" description="Integrase catalytic" evidence="7">
    <location>
        <begin position="1078"/>
        <end position="1272"/>
    </location>
</feature>
<dbReference type="PANTHER" id="PTHR47331:SF1">
    <property type="entry name" value="GAG-LIKE PROTEIN"/>
    <property type="match status" value="1"/>
</dbReference>
<dbReference type="Proteomes" id="UP000478052">
    <property type="component" value="Unassembled WGS sequence"/>
</dbReference>
<dbReference type="Pfam" id="PF13650">
    <property type="entry name" value="Asp_protease_2"/>
    <property type="match status" value="1"/>
</dbReference>
<dbReference type="InterPro" id="IPR041588">
    <property type="entry name" value="Integrase_H2C2"/>
</dbReference>
<dbReference type="PROSITE" id="PS00141">
    <property type="entry name" value="ASP_PROTEASE"/>
    <property type="match status" value="1"/>
</dbReference>
<dbReference type="InterPro" id="IPR043502">
    <property type="entry name" value="DNA/RNA_pol_sf"/>
</dbReference>
<keyword evidence="9" id="KW-1185">Reference proteome</keyword>
<evidence type="ECO:0000259" key="7">
    <source>
        <dbReference type="PROSITE" id="PS50994"/>
    </source>
</evidence>